<evidence type="ECO:0000256" key="4">
    <source>
        <dbReference type="ARBA" id="ARBA00023136"/>
    </source>
</evidence>
<comment type="caution">
    <text evidence="6">The sequence shown here is derived from an EMBL/GenBank/DDBJ whole genome shotgun (WGS) entry which is preliminary data.</text>
</comment>
<dbReference type="AlphaFoldDB" id="A0A0F0L609"/>
<keyword evidence="2 5" id="KW-0812">Transmembrane</keyword>
<evidence type="ECO:0000313" key="7">
    <source>
        <dbReference type="Proteomes" id="UP000033640"/>
    </source>
</evidence>
<dbReference type="PATRIC" id="fig|82380.11.peg.2813"/>
<reference evidence="6 7" key="1">
    <citation type="submission" date="2015-02" db="EMBL/GenBank/DDBJ databases">
        <title>Draft genome sequences of ten Microbacterium spp. with emphasis on heavy metal contaminated environments.</title>
        <authorList>
            <person name="Corretto E."/>
        </authorList>
    </citation>
    <scope>NUCLEOTIDE SEQUENCE [LARGE SCALE GENOMIC DNA]</scope>
    <source>
        <strain evidence="6 7">BEL4b</strain>
    </source>
</reference>
<dbReference type="PANTHER" id="PTHR33514">
    <property type="entry name" value="PROTEIN ABCI12, CHLOROPLASTIC"/>
    <property type="match status" value="1"/>
</dbReference>
<keyword evidence="3 5" id="KW-1133">Transmembrane helix</keyword>
<dbReference type="Proteomes" id="UP000033640">
    <property type="component" value="Unassembled WGS sequence"/>
</dbReference>
<dbReference type="GO" id="GO:0005886">
    <property type="term" value="C:plasma membrane"/>
    <property type="evidence" value="ECO:0007669"/>
    <property type="project" value="UniProtKB-ARBA"/>
</dbReference>
<accession>A0A0F0L609</accession>
<dbReference type="Pfam" id="PF02361">
    <property type="entry name" value="CbiQ"/>
    <property type="match status" value="1"/>
</dbReference>
<feature type="transmembrane region" description="Helical" evidence="5">
    <location>
        <begin position="40"/>
        <end position="64"/>
    </location>
</feature>
<feature type="transmembrane region" description="Helical" evidence="5">
    <location>
        <begin position="12"/>
        <end position="34"/>
    </location>
</feature>
<sequence>MIQLYRPGTGLLHRTPVGVKLALLAAVALLLSLLPQDAVSIGATLLGVVGLYLAAGFPIGVLGIELWRIRWLILVLGVALAVFVSPVTAWISTGRVIALLLLAGLLTSTTRMADLLDALHRMLRPLRRIGVDADAVAMTLSLTLTMIPVVAGFADRVRDAQRARGVRLGVRAVVPLLVLALRHADEVGDALVARGLG</sequence>
<evidence type="ECO:0000256" key="2">
    <source>
        <dbReference type="ARBA" id="ARBA00022692"/>
    </source>
</evidence>
<evidence type="ECO:0000256" key="5">
    <source>
        <dbReference type="SAM" id="Phobius"/>
    </source>
</evidence>
<feature type="transmembrane region" description="Helical" evidence="5">
    <location>
        <begin position="135"/>
        <end position="154"/>
    </location>
</feature>
<proteinExistence type="predicted"/>
<dbReference type="InterPro" id="IPR003339">
    <property type="entry name" value="ABC/ECF_trnsptr_transmembrane"/>
</dbReference>
<evidence type="ECO:0000256" key="1">
    <source>
        <dbReference type="ARBA" id="ARBA00004141"/>
    </source>
</evidence>
<evidence type="ECO:0000256" key="3">
    <source>
        <dbReference type="ARBA" id="ARBA00022989"/>
    </source>
</evidence>
<evidence type="ECO:0000313" key="6">
    <source>
        <dbReference type="EMBL" id="KJL27725.1"/>
    </source>
</evidence>
<dbReference type="EMBL" id="JYIW01000026">
    <property type="protein sequence ID" value="KJL27725.1"/>
    <property type="molecule type" value="Genomic_DNA"/>
</dbReference>
<organism evidence="6 7">
    <name type="scientific">Microbacterium oxydans</name>
    <dbReference type="NCBI Taxonomy" id="82380"/>
    <lineage>
        <taxon>Bacteria</taxon>
        <taxon>Bacillati</taxon>
        <taxon>Actinomycetota</taxon>
        <taxon>Actinomycetes</taxon>
        <taxon>Micrococcales</taxon>
        <taxon>Microbacteriaceae</taxon>
        <taxon>Microbacterium</taxon>
    </lineage>
</organism>
<protein>
    <submittedName>
        <fullName evidence="6">Energy-coupling factor transporter transmembrane protein BioN</fullName>
    </submittedName>
</protein>
<comment type="subcellular location">
    <subcellularLocation>
        <location evidence="1">Membrane</location>
        <topology evidence="1">Multi-pass membrane protein</topology>
    </subcellularLocation>
</comment>
<dbReference type="OrthoDB" id="509049at2"/>
<feature type="transmembrane region" description="Helical" evidence="5">
    <location>
        <begin position="97"/>
        <end position="114"/>
    </location>
</feature>
<feature type="transmembrane region" description="Helical" evidence="5">
    <location>
        <begin position="71"/>
        <end position="91"/>
    </location>
</feature>
<gene>
    <name evidence="6" type="primary">bioN</name>
    <name evidence="6" type="ORF">RS83_02778</name>
</gene>
<dbReference type="PANTHER" id="PTHR33514:SF13">
    <property type="entry name" value="PROTEIN ABCI12, CHLOROPLASTIC"/>
    <property type="match status" value="1"/>
</dbReference>
<name>A0A0F0L609_9MICO</name>
<dbReference type="CDD" id="cd16914">
    <property type="entry name" value="EcfT"/>
    <property type="match status" value="1"/>
</dbReference>
<keyword evidence="4 5" id="KW-0472">Membrane</keyword>
<dbReference type="RefSeq" id="WP_045280098.1">
    <property type="nucleotide sequence ID" value="NZ_JYIW01000026.1"/>
</dbReference>